<evidence type="ECO:0000313" key="3">
    <source>
        <dbReference type="EMBL" id="EAR97503.1"/>
    </source>
</evidence>
<dbReference type="PROSITE" id="PS50293">
    <property type="entry name" value="TPR_REGION"/>
    <property type="match status" value="1"/>
</dbReference>
<feature type="coiled-coil region" evidence="2">
    <location>
        <begin position="130"/>
        <end position="164"/>
    </location>
</feature>
<dbReference type="OMA" id="QSPFNES"/>
<dbReference type="AlphaFoldDB" id="I7MES4"/>
<evidence type="ECO:0000256" key="2">
    <source>
        <dbReference type="SAM" id="Coils"/>
    </source>
</evidence>
<accession>I7MES4</accession>
<proteinExistence type="predicted"/>
<dbReference type="GeneID" id="7824884"/>
<dbReference type="InterPro" id="IPR019734">
    <property type="entry name" value="TPR_rpt"/>
</dbReference>
<feature type="repeat" description="TPR" evidence="1">
    <location>
        <begin position="181"/>
        <end position="214"/>
    </location>
</feature>
<dbReference type="Proteomes" id="UP000009168">
    <property type="component" value="Unassembled WGS sequence"/>
</dbReference>
<dbReference type="Pfam" id="PF13181">
    <property type="entry name" value="TPR_8"/>
    <property type="match status" value="1"/>
</dbReference>
<dbReference type="EMBL" id="GG662663">
    <property type="protein sequence ID" value="EAR97503.1"/>
    <property type="molecule type" value="Genomic_DNA"/>
</dbReference>
<dbReference type="InParanoid" id="I7MES4"/>
<dbReference type="SMART" id="SM00028">
    <property type="entry name" value="TPR"/>
    <property type="match status" value="1"/>
</dbReference>
<organism evidence="3 4">
    <name type="scientific">Tetrahymena thermophila (strain SB210)</name>
    <dbReference type="NCBI Taxonomy" id="312017"/>
    <lineage>
        <taxon>Eukaryota</taxon>
        <taxon>Sar</taxon>
        <taxon>Alveolata</taxon>
        <taxon>Ciliophora</taxon>
        <taxon>Intramacronucleata</taxon>
        <taxon>Oligohymenophorea</taxon>
        <taxon>Hymenostomatida</taxon>
        <taxon>Tetrahymenina</taxon>
        <taxon>Tetrahymenidae</taxon>
        <taxon>Tetrahymena</taxon>
    </lineage>
</organism>
<dbReference type="KEGG" id="tet:TTHERM_00437520"/>
<keyword evidence="4" id="KW-1185">Reference proteome</keyword>
<dbReference type="Gene3D" id="1.25.40.10">
    <property type="entry name" value="Tetratricopeptide repeat domain"/>
    <property type="match status" value="1"/>
</dbReference>
<dbReference type="HOGENOM" id="CLU_757577_0_0_1"/>
<protein>
    <submittedName>
        <fullName evidence="3">Tetratricopeptide repeat protein</fullName>
    </submittedName>
</protein>
<evidence type="ECO:0000256" key="1">
    <source>
        <dbReference type="PROSITE-ProRule" id="PRU00339"/>
    </source>
</evidence>
<reference evidence="4" key="1">
    <citation type="journal article" date="2006" name="PLoS Biol.">
        <title>Macronuclear genome sequence of the ciliate Tetrahymena thermophila, a model eukaryote.</title>
        <authorList>
            <person name="Eisen J.A."/>
            <person name="Coyne R.S."/>
            <person name="Wu M."/>
            <person name="Wu D."/>
            <person name="Thiagarajan M."/>
            <person name="Wortman J.R."/>
            <person name="Badger J.H."/>
            <person name="Ren Q."/>
            <person name="Amedeo P."/>
            <person name="Jones K.M."/>
            <person name="Tallon L.J."/>
            <person name="Delcher A.L."/>
            <person name="Salzberg S.L."/>
            <person name="Silva J.C."/>
            <person name="Haas B.J."/>
            <person name="Majoros W.H."/>
            <person name="Farzad M."/>
            <person name="Carlton J.M."/>
            <person name="Smith R.K. Jr."/>
            <person name="Garg J."/>
            <person name="Pearlman R.E."/>
            <person name="Karrer K.M."/>
            <person name="Sun L."/>
            <person name="Manning G."/>
            <person name="Elde N.C."/>
            <person name="Turkewitz A.P."/>
            <person name="Asai D.J."/>
            <person name="Wilkes D.E."/>
            <person name="Wang Y."/>
            <person name="Cai H."/>
            <person name="Collins K."/>
            <person name="Stewart B.A."/>
            <person name="Lee S.R."/>
            <person name="Wilamowska K."/>
            <person name="Weinberg Z."/>
            <person name="Ruzzo W.L."/>
            <person name="Wloga D."/>
            <person name="Gaertig J."/>
            <person name="Frankel J."/>
            <person name="Tsao C.-C."/>
            <person name="Gorovsky M.A."/>
            <person name="Keeling P.J."/>
            <person name="Waller R.F."/>
            <person name="Patron N.J."/>
            <person name="Cherry J.M."/>
            <person name="Stover N.A."/>
            <person name="Krieger C.J."/>
            <person name="del Toro C."/>
            <person name="Ryder H.F."/>
            <person name="Williamson S.C."/>
            <person name="Barbeau R.A."/>
            <person name="Hamilton E.P."/>
            <person name="Orias E."/>
        </authorList>
    </citation>
    <scope>NUCLEOTIDE SEQUENCE [LARGE SCALE GENOMIC DNA]</scope>
    <source>
        <strain evidence="4">SB210</strain>
    </source>
</reference>
<dbReference type="SUPFAM" id="SSF48452">
    <property type="entry name" value="TPR-like"/>
    <property type="match status" value="1"/>
</dbReference>
<name>I7MES4_TETTS</name>
<dbReference type="InterPro" id="IPR011990">
    <property type="entry name" value="TPR-like_helical_dom_sf"/>
</dbReference>
<evidence type="ECO:0000313" key="4">
    <source>
        <dbReference type="Proteomes" id="UP000009168"/>
    </source>
</evidence>
<keyword evidence="1" id="KW-0802">TPR repeat</keyword>
<dbReference type="PROSITE" id="PS50005">
    <property type="entry name" value="TPR"/>
    <property type="match status" value="1"/>
</dbReference>
<keyword evidence="2" id="KW-0175">Coiled coil</keyword>
<sequence length="366" mass="42749">MIHLLKNSFKNSPVWLNLSNVGRFQFAFNPQKVIQDSAKFELETSQLPNGQQITDKLYDLTVKLENQSPFNESEKAMMTMMTLADYNMRFKNTDLADKIFTTLISHLEEYQNNNMAFYQYLNPSIFYRKALMIEEKIQNTNNNNEQLEQQILEMYKQVASMIEEYTEFSETLIEENVHLLAKVYEKLGNIFKKKQNFEEAIKYYQKGIKVGQEVYHKNGVYLIKMNCLVGDLLSRSEKNYVDSISYLQTVLDNISIKTPQDAQIFSIASSSILKVHLNYPQVFKSEQTKQLVDKIEKVIQTQDKDQKLITPLSRSVILTMKAENELNMNEKEKARQTFDDSLALALKVFPPNHSFVQNIFKKMQQL</sequence>
<gene>
    <name evidence="3" type="ORF">TTHERM_00437520</name>
</gene>
<dbReference type="RefSeq" id="XP_001017748.1">
    <property type="nucleotide sequence ID" value="XM_001017748.1"/>
</dbReference>